<evidence type="ECO:0000256" key="3">
    <source>
        <dbReference type="ARBA" id="ARBA00022741"/>
    </source>
</evidence>
<evidence type="ECO:0000256" key="6">
    <source>
        <dbReference type="HAMAP-Rule" id="MF_01161"/>
    </source>
</evidence>
<gene>
    <name evidence="6 8" type="primary">tilS</name>
    <name evidence="8" type="ORF">ACFSQZ_13225</name>
</gene>
<comment type="function">
    <text evidence="6">Ligates lysine onto the cytidine present at position 34 of the AUA codon-specific tRNA(Ile) that contains the anticodon CAU, in an ATP-dependent manner. Cytidine is converted to lysidine, thus changing the amino acid specificity of the tRNA from methionine to isoleucine.</text>
</comment>
<dbReference type="GO" id="GO:0032267">
    <property type="term" value="F:tRNA(Ile)-lysidine synthase activity"/>
    <property type="evidence" value="ECO:0007669"/>
    <property type="project" value="UniProtKB-EC"/>
</dbReference>
<dbReference type="EC" id="6.3.4.19" evidence="6"/>
<proteinExistence type="inferred from homology"/>
<keyword evidence="3 6" id="KW-0547">Nucleotide-binding</keyword>
<dbReference type="NCBIfam" id="TIGR02432">
    <property type="entry name" value="lysidine_TilS_N"/>
    <property type="match status" value="1"/>
</dbReference>
<keyword evidence="1 6" id="KW-0436">Ligase</keyword>
<dbReference type="Gene3D" id="3.40.50.620">
    <property type="entry name" value="HUPs"/>
    <property type="match status" value="1"/>
</dbReference>
<comment type="catalytic activity">
    <reaction evidence="5 6">
        <text>cytidine(34) in tRNA(Ile2) + L-lysine + ATP = lysidine(34) in tRNA(Ile2) + AMP + diphosphate + H(+)</text>
        <dbReference type="Rhea" id="RHEA:43744"/>
        <dbReference type="Rhea" id="RHEA-COMP:10625"/>
        <dbReference type="Rhea" id="RHEA-COMP:10670"/>
        <dbReference type="ChEBI" id="CHEBI:15378"/>
        <dbReference type="ChEBI" id="CHEBI:30616"/>
        <dbReference type="ChEBI" id="CHEBI:32551"/>
        <dbReference type="ChEBI" id="CHEBI:33019"/>
        <dbReference type="ChEBI" id="CHEBI:82748"/>
        <dbReference type="ChEBI" id="CHEBI:83665"/>
        <dbReference type="ChEBI" id="CHEBI:456215"/>
        <dbReference type="EC" id="6.3.4.19"/>
    </reaction>
</comment>
<evidence type="ECO:0000256" key="2">
    <source>
        <dbReference type="ARBA" id="ARBA00022694"/>
    </source>
</evidence>
<comment type="domain">
    <text evidence="6">The N-terminal region contains the highly conserved SGGXDS motif, predicted to be a P-loop motif involved in ATP binding.</text>
</comment>
<keyword evidence="4 6" id="KW-0067">ATP-binding</keyword>
<keyword evidence="9" id="KW-1185">Reference proteome</keyword>
<organism evidence="8 9">
    <name type="scientific">Rubritalea spongiae</name>
    <dbReference type="NCBI Taxonomy" id="430797"/>
    <lineage>
        <taxon>Bacteria</taxon>
        <taxon>Pseudomonadati</taxon>
        <taxon>Verrucomicrobiota</taxon>
        <taxon>Verrucomicrobiia</taxon>
        <taxon>Verrucomicrobiales</taxon>
        <taxon>Rubritaleaceae</taxon>
        <taxon>Rubritalea</taxon>
    </lineage>
</organism>
<dbReference type="InterPro" id="IPR012795">
    <property type="entry name" value="tRNA_Ile_lys_synt_N"/>
</dbReference>
<evidence type="ECO:0000256" key="5">
    <source>
        <dbReference type="ARBA" id="ARBA00048539"/>
    </source>
</evidence>
<comment type="caution">
    <text evidence="8">The sequence shown here is derived from an EMBL/GenBank/DDBJ whole genome shotgun (WGS) entry which is preliminary data.</text>
</comment>
<evidence type="ECO:0000313" key="9">
    <source>
        <dbReference type="Proteomes" id="UP001597297"/>
    </source>
</evidence>
<dbReference type="InterPro" id="IPR012094">
    <property type="entry name" value="tRNA_Ile_lys_synt"/>
</dbReference>
<dbReference type="SUPFAM" id="SSF52402">
    <property type="entry name" value="Adenine nucleotide alpha hydrolases-like"/>
    <property type="match status" value="1"/>
</dbReference>
<comment type="similarity">
    <text evidence="6">Belongs to the tRNA(Ile)-lysidine synthase family.</text>
</comment>
<dbReference type="InterPro" id="IPR011063">
    <property type="entry name" value="TilS/TtcA_N"/>
</dbReference>
<accession>A0ABW5E4L2</accession>
<feature type="binding site" evidence="6">
    <location>
        <begin position="23"/>
        <end position="28"/>
    </location>
    <ligand>
        <name>ATP</name>
        <dbReference type="ChEBI" id="CHEBI:30616"/>
    </ligand>
</feature>
<comment type="subcellular location">
    <subcellularLocation>
        <location evidence="6">Cytoplasm</location>
    </subcellularLocation>
</comment>
<dbReference type="EMBL" id="JBHUJC010000042">
    <property type="protein sequence ID" value="MFD2277436.1"/>
    <property type="molecule type" value="Genomic_DNA"/>
</dbReference>
<dbReference type="Proteomes" id="UP001597297">
    <property type="component" value="Unassembled WGS sequence"/>
</dbReference>
<evidence type="ECO:0000259" key="7">
    <source>
        <dbReference type="Pfam" id="PF01171"/>
    </source>
</evidence>
<evidence type="ECO:0000313" key="8">
    <source>
        <dbReference type="EMBL" id="MFD2277436.1"/>
    </source>
</evidence>
<dbReference type="CDD" id="cd01992">
    <property type="entry name" value="TilS_N"/>
    <property type="match status" value="1"/>
</dbReference>
<keyword evidence="6" id="KW-0963">Cytoplasm</keyword>
<dbReference type="HAMAP" id="MF_01161">
    <property type="entry name" value="tRNA_Ile_lys_synt"/>
    <property type="match status" value="1"/>
</dbReference>
<dbReference type="RefSeq" id="WP_377093356.1">
    <property type="nucleotide sequence ID" value="NZ_JBHSJM010000001.1"/>
</dbReference>
<dbReference type="PANTHER" id="PTHR43033:SF1">
    <property type="entry name" value="TRNA(ILE)-LYSIDINE SYNTHASE-RELATED"/>
    <property type="match status" value="1"/>
</dbReference>
<dbReference type="Pfam" id="PF01171">
    <property type="entry name" value="ATP_bind_3"/>
    <property type="match status" value="1"/>
</dbReference>
<protein>
    <recommendedName>
        <fullName evidence="6">tRNA(Ile)-lysidine synthase</fullName>
        <ecNumber evidence="6">6.3.4.19</ecNumber>
    </recommendedName>
    <alternativeName>
        <fullName evidence="6">tRNA(Ile)-2-lysyl-cytidine synthase</fullName>
    </alternativeName>
    <alternativeName>
        <fullName evidence="6">tRNA(Ile)-lysidine synthetase</fullName>
    </alternativeName>
</protein>
<reference evidence="9" key="1">
    <citation type="journal article" date="2019" name="Int. J. Syst. Evol. Microbiol.">
        <title>The Global Catalogue of Microorganisms (GCM) 10K type strain sequencing project: providing services to taxonomists for standard genome sequencing and annotation.</title>
        <authorList>
            <consortium name="The Broad Institute Genomics Platform"/>
            <consortium name="The Broad Institute Genome Sequencing Center for Infectious Disease"/>
            <person name="Wu L."/>
            <person name="Ma J."/>
        </authorList>
    </citation>
    <scope>NUCLEOTIDE SEQUENCE [LARGE SCALE GENOMIC DNA]</scope>
    <source>
        <strain evidence="9">JCM 16545</strain>
    </source>
</reference>
<evidence type="ECO:0000256" key="1">
    <source>
        <dbReference type="ARBA" id="ARBA00022598"/>
    </source>
</evidence>
<dbReference type="InterPro" id="IPR014729">
    <property type="entry name" value="Rossmann-like_a/b/a_fold"/>
</dbReference>
<name>A0ABW5E4L2_9BACT</name>
<keyword evidence="2 6" id="KW-0819">tRNA processing</keyword>
<feature type="domain" description="tRNA(Ile)-lysidine/2-thiocytidine synthase N-terminal" evidence="7">
    <location>
        <begin position="18"/>
        <end position="201"/>
    </location>
</feature>
<sequence length="317" mass="35241">MIDLLQDQLAHIDADQTWLVGVSGGRDSVCLLDLLVRAGFSNLVVVHVNHQLRGEESAGDAKFVEQLARHHGVDFYSESVDVQQLASIQQKGLELAARETRHEVFAQAMAKYDAAGVLLGHHADDQAETVLYNLLRGSNGLKGMRFENAVKVSGISLMFLRPMLTIRRSDIDAYVNEHGLAYREDASNAEGFTARNRLRKEVMPLLTDIMKREVVPQINTAAESSMEQADFFTNEVSLESFLDPQGRVFLPALSEAHIALQQSILFQYLKVQGVPELSRSVVMSGLEICDSSAPAKVNLPGGNWLRRKEQRLFVQRA</sequence>
<evidence type="ECO:0000256" key="4">
    <source>
        <dbReference type="ARBA" id="ARBA00022840"/>
    </source>
</evidence>
<dbReference type="PANTHER" id="PTHR43033">
    <property type="entry name" value="TRNA(ILE)-LYSIDINE SYNTHASE-RELATED"/>
    <property type="match status" value="1"/>
</dbReference>